<dbReference type="Pfam" id="PF01256">
    <property type="entry name" value="Carb_kinase"/>
    <property type="match status" value="1"/>
</dbReference>
<evidence type="ECO:0000256" key="5">
    <source>
        <dbReference type="ARBA" id="ARBA00022723"/>
    </source>
</evidence>
<evidence type="ECO:0000256" key="7">
    <source>
        <dbReference type="ARBA" id="ARBA00022840"/>
    </source>
</evidence>
<keyword evidence="8 17" id="KW-0521">NADP</keyword>
<dbReference type="Gene3D" id="3.40.1190.20">
    <property type="match status" value="1"/>
</dbReference>
<evidence type="ECO:0000256" key="6">
    <source>
        <dbReference type="ARBA" id="ARBA00022741"/>
    </source>
</evidence>
<keyword evidence="5 18" id="KW-0479">Metal-binding</keyword>
<comment type="catalytic activity">
    <reaction evidence="2 18 19">
        <text>(6R)-NADPHX = (6S)-NADPHX</text>
        <dbReference type="Rhea" id="RHEA:32227"/>
        <dbReference type="ChEBI" id="CHEBI:64076"/>
        <dbReference type="ChEBI" id="CHEBI:64077"/>
        <dbReference type="EC" id="5.1.99.6"/>
    </reaction>
</comment>
<dbReference type="InterPro" id="IPR036652">
    <property type="entry name" value="YjeF_N_dom_sf"/>
</dbReference>
<protein>
    <recommendedName>
        <fullName evidence="19">Bifunctional NAD(P)H-hydrate repair enzyme</fullName>
    </recommendedName>
    <alternativeName>
        <fullName evidence="19">Nicotinamide nucleotide repair protein</fullName>
    </alternativeName>
    <domain>
        <recommendedName>
            <fullName evidence="19">ADP-dependent (S)-NAD(P)H-hydrate dehydratase</fullName>
            <ecNumber evidence="19">4.2.1.136</ecNumber>
        </recommendedName>
        <alternativeName>
            <fullName evidence="19">ADP-dependent NAD(P)HX dehydratase</fullName>
        </alternativeName>
    </domain>
    <domain>
        <recommendedName>
            <fullName evidence="19">NAD(P)H-hydrate epimerase</fullName>
            <ecNumber evidence="19">5.1.99.6</ecNumber>
        </recommendedName>
    </domain>
</protein>
<dbReference type="PANTHER" id="PTHR12592:SF0">
    <property type="entry name" value="ATP-DEPENDENT (S)-NAD(P)H-HYDRATE DEHYDRATASE"/>
    <property type="match status" value="1"/>
</dbReference>
<evidence type="ECO:0000313" key="22">
    <source>
        <dbReference type="EMBL" id="MCK1784462.1"/>
    </source>
</evidence>
<dbReference type="EC" id="4.2.1.136" evidence="19"/>
<evidence type="ECO:0000256" key="2">
    <source>
        <dbReference type="ARBA" id="ARBA00000909"/>
    </source>
</evidence>
<sequence>MNRLNAESEPSSRQTAVLTVRQMTEADRLSVAAGVSSFELMGNAGAAVAREIGCRWTPRPLLVLCGPGNNGGDGFVVAHLLAEAGWPVRVAMLGSRFSLQAEARQHAQRWVGEVEALSPSVLEGAELVVDALFGAGLSRPLEGQALDTLAAAGRGCVPIVAIDTPSGVMGDTGEALGAVKAVLTVTFFRKKPGHLLLPGRDLCGEVIVADIGTPTSVLDALAPLAFENHPALWLADLPRVHADSNKHSRGHALVFGGYPMTGAARMAARGAARAGAGLTSIAVPEIALPVYAATLNSIMVHPWVTPEDFGHLLNGSRFSAWLVGPGAGVNKDTFGHVLAMLATARPTVIDADAITVFQDDPAALDRAIQGPCVLTPDDGEFRRIFDPAGDKLSRTRAAALRCSAVVVLKGSDTVIAAPDGRAIINNNAPSALATAGSGAVLGGIILGLLAQGMSAFTAAAAGVWLHGAAAAECGPGLLAEDLPDLLPIVFRRLYSSVEACQVRDSVLRNR</sequence>
<comment type="function">
    <text evidence="17">Catalyzes the dehydration of the S-form of NAD(P)HX at the expense of ADP, which is converted to AMP. Together with NAD(P)HX epimerase, which catalyzes the epimerization of the S- and R-forms, the enzyme allows the repair of both epimers of NAD(P)HX, a damaged form of NAD(P)H that is a result of enzymatic or heat-dependent hydration.</text>
</comment>
<evidence type="ECO:0000256" key="16">
    <source>
        <dbReference type="ARBA" id="ARBA00049209"/>
    </source>
</evidence>
<evidence type="ECO:0000259" key="20">
    <source>
        <dbReference type="PROSITE" id="PS51383"/>
    </source>
</evidence>
<feature type="binding site" evidence="18">
    <location>
        <position position="163"/>
    </location>
    <ligand>
        <name>(6S)-NADPHX</name>
        <dbReference type="ChEBI" id="CHEBI:64076"/>
    </ligand>
</feature>
<dbReference type="RefSeq" id="WP_247398832.1">
    <property type="nucleotide sequence ID" value="NZ_JAKNRV010000056.1"/>
</dbReference>
<comment type="similarity">
    <text evidence="3 19">In the N-terminal section; belongs to the NnrE/AIBP family.</text>
</comment>
<evidence type="ECO:0000256" key="15">
    <source>
        <dbReference type="ARBA" id="ARBA00048238"/>
    </source>
</evidence>
<feature type="binding site" evidence="18">
    <location>
        <begin position="69"/>
        <end position="73"/>
    </location>
    <ligand>
        <name>(6S)-NADPHX</name>
        <dbReference type="ChEBI" id="CHEBI:64076"/>
    </ligand>
</feature>
<reference evidence="22 23" key="1">
    <citation type="submission" date="2022-02" db="EMBL/GenBank/DDBJ databases">
        <title>Comparative genomics of the first Antarctic Pseudomonas spp. capable of biotransforming 2,4,6-Trinitrotoluene.</title>
        <authorList>
            <person name="Cabrera M.A."/>
            <person name="Marquez S.L."/>
            <person name="Perez-Donoso J.M."/>
        </authorList>
    </citation>
    <scope>NUCLEOTIDE SEQUENCE [LARGE SCALE GENOMIC DNA]</scope>
    <source>
        <strain evidence="22 23">TNT11</strain>
    </source>
</reference>
<keyword evidence="9 18" id="KW-0630">Potassium</keyword>
<evidence type="ECO:0000256" key="13">
    <source>
        <dbReference type="ARBA" id="ARBA00023268"/>
    </source>
</evidence>
<gene>
    <name evidence="17" type="primary">nnrD</name>
    <name evidence="18" type="synonym">nnrE</name>
    <name evidence="22" type="ORF">L9Z73_08885</name>
</gene>
<dbReference type="EC" id="5.1.99.6" evidence="19"/>
<feature type="binding site" evidence="18">
    <location>
        <begin position="134"/>
        <end position="140"/>
    </location>
    <ligand>
        <name>(6S)-NADPHX</name>
        <dbReference type="ChEBI" id="CHEBI:64076"/>
    </ligand>
</feature>
<comment type="cofactor">
    <cofactor evidence="18 19">
        <name>K(+)</name>
        <dbReference type="ChEBI" id="CHEBI:29103"/>
    </cofactor>
    <text evidence="18 19">Binds 1 potassium ion per subunit.</text>
</comment>
<feature type="binding site" evidence="17">
    <location>
        <position position="438"/>
    </location>
    <ligand>
        <name>AMP</name>
        <dbReference type="ChEBI" id="CHEBI:456215"/>
    </ligand>
</feature>
<comment type="similarity">
    <text evidence="4 19">In the C-terminal section; belongs to the NnrD/CARKD family.</text>
</comment>
<feature type="binding site" evidence="17">
    <location>
        <begin position="409"/>
        <end position="413"/>
    </location>
    <ligand>
        <name>AMP</name>
        <dbReference type="ChEBI" id="CHEBI:456215"/>
    </ligand>
</feature>
<feature type="binding site" evidence="18">
    <location>
        <position position="70"/>
    </location>
    <ligand>
        <name>K(+)</name>
        <dbReference type="ChEBI" id="CHEBI:29103"/>
    </ligand>
</feature>
<feature type="binding site" evidence="18">
    <location>
        <position position="166"/>
    </location>
    <ligand>
        <name>K(+)</name>
        <dbReference type="ChEBI" id="CHEBI:29103"/>
    </ligand>
</feature>
<comment type="catalytic activity">
    <reaction evidence="15 17 19">
        <text>(6S)-NADHX + ADP = AMP + phosphate + NADH + H(+)</text>
        <dbReference type="Rhea" id="RHEA:32223"/>
        <dbReference type="ChEBI" id="CHEBI:15378"/>
        <dbReference type="ChEBI" id="CHEBI:43474"/>
        <dbReference type="ChEBI" id="CHEBI:57945"/>
        <dbReference type="ChEBI" id="CHEBI:64074"/>
        <dbReference type="ChEBI" id="CHEBI:456215"/>
        <dbReference type="ChEBI" id="CHEBI:456216"/>
        <dbReference type="EC" id="4.2.1.136"/>
    </reaction>
</comment>
<dbReference type="EMBL" id="JAKNRV010000056">
    <property type="protein sequence ID" value="MCK1784462.1"/>
    <property type="molecule type" value="Genomic_DNA"/>
</dbReference>
<keyword evidence="6 17" id="KW-0547">Nucleotide-binding</keyword>
<evidence type="ECO:0000313" key="23">
    <source>
        <dbReference type="Proteomes" id="UP001317085"/>
    </source>
</evidence>
<dbReference type="PROSITE" id="PS51383">
    <property type="entry name" value="YJEF_C_3"/>
    <property type="match status" value="1"/>
</dbReference>
<evidence type="ECO:0000256" key="11">
    <source>
        <dbReference type="ARBA" id="ARBA00023235"/>
    </source>
</evidence>
<comment type="catalytic activity">
    <reaction evidence="16 17 19">
        <text>(6S)-NADPHX + ADP = AMP + phosphate + NADPH + H(+)</text>
        <dbReference type="Rhea" id="RHEA:32235"/>
        <dbReference type="ChEBI" id="CHEBI:15378"/>
        <dbReference type="ChEBI" id="CHEBI:43474"/>
        <dbReference type="ChEBI" id="CHEBI:57783"/>
        <dbReference type="ChEBI" id="CHEBI:64076"/>
        <dbReference type="ChEBI" id="CHEBI:456215"/>
        <dbReference type="ChEBI" id="CHEBI:456216"/>
        <dbReference type="EC" id="4.2.1.136"/>
    </reaction>
</comment>
<dbReference type="PROSITE" id="PS51385">
    <property type="entry name" value="YJEF_N"/>
    <property type="match status" value="1"/>
</dbReference>
<organism evidence="22 23">
    <name type="scientific">Pseudomonas emilianonis</name>
    <dbReference type="NCBI Taxonomy" id="2915812"/>
    <lineage>
        <taxon>Bacteria</taxon>
        <taxon>Pseudomonadati</taxon>
        <taxon>Pseudomonadota</taxon>
        <taxon>Gammaproteobacteria</taxon>
        <taxon>Pseudomonadales</taxon>
        <taxon>Pseudomonadaceae</taxon>
        <taxon>Pseudomonas</taxon>
    </lineage>
</organism>
<evidence type="ECO:0000256" key="10">
    <source>
        <dbReference type="ARBA" id="ARBA00023027"/>
    </source>
</evidence>
<comment type="similarity">
    <text evidence="18">Belongs to the NnrE/AIBP family.</text>
</comment>
<keyword evidence="23" id="KW-1185">Reference proteome</keyword>
<comment type="similarity">
    <text evidence="17">Belongs to the NnrD/CARKD family.</text>
</comment>
<evidence type="ECO:0000256" key="14">
    <source>
        <dbReference type="ARBA" id="ARBA00025153"/>
    </source>
</evidence>
<keyword evidence="12 17" id="KW-0456">Lyase</keyword>
<dbReference type="SUPFAM" id="SSF53613">
    <property type="entry name" value="Ribokinase-like"/>
    <property type="match status" value="1"/>
</dbReference>
<evidence type="ECO:0000259" key="21">
    <source>
        <dbReference type="PROSITE" id="PS51385"/>
    </source>
</evidence>
<dbReference type="HAMAP" id="MF_01965">
    <property type="entry name" value="NADHX_dehydratase"/>
    <property type="match status" value="1"/>
</dbReference>
<evidence type="ECO:0000256" key="3">
    <source>
        <dbReference type="ARBA" id="ARBA00006001"/>
    </source>
</evidence>
<feature type="binding site" evidence="17">
    <location>
        <position position="263"/>
    </location>
    <ligand>
        <name>(6S)-NADPHX</name>
        <dbReference type="ChEBI" id="CHEBI:64076"/>
    </ligand>
</feature>
<feature type="binding site" evidence="17">
    <location>
        <position position="326"/>
    </location>
    <ligand>
        <name>(6S)-NADPHX</name>
        <dbReference type="ChEBI" id="CHEBI:64076"/>
    </ligand>
</feature>
<evidence type="ECO:0000256" key="19">
    <source>
        <dbReference type="PIRNR" id="PIRNR017184"/>
    </source>
</evidence>
<evidence type="ECO:0000256" key="8">
    <source>
        <dbReference type="ARBA" id="ARBA00022857"/>
    </source>
</evidence>
<name>A0ABT0EFF7_9PSED</name>
<evidence type="ECO:0000256" key="1">
    <source>
        <dbReference type="ARBA" id="ARBA00000013"/>
    </source>
</evidence>
<evidence type="ECO:0000256" key="18">
    <source>
        <dbReference type="HAMAP-Rule" id="MF_01966"/>
    </source>
</evidence>
<dbReference type="SUPFAM" id="SSF64153">
    <property type="entry name" value="YjeF N-terminal domain-like"/>
    <property type="match status" value="1"/>
</dbReference>
<dbReference type="InterPro" id="IPR004443">
    <property type="entry name" value="YjeF_N_dom"/>
</dbReference>
<accession>A0ABT0EFF7</accession>
<comment type="function">
    <text evidence="14 19">Bifunctional enzyme that catalyzes the epimerization of the S- and R-forms of NAD(P)HX and the dehydration of the S-form of NAD(P)HX at the expense of ADP, which is converted to AMP. This allows the repair of both epimers of NAD(P)HX, a damaged form of NAD(P)H that is a result of enzymatic or heat-dependent hydration.</text>
</comment>
<dbReference type="InterPro" id="IPR030677">
    <property type="entry name" value="Nnr"/>
</dbReference>
<comment type="caution">
    <text evidence="22">The sequence shown here is derived from an EMBL/GenBank/DDBJ whole genome shotgun (WGS) entry which is preliminary data.</text>
</comment>
<proteinExistence type="inferred from homology"/>
<dbReference type="Pfam" id="PF03853">
    <property type="entry name" value="YjeF_N"/>
    <property type="match status" value="1"/>
</dbReference>
<keyword evidence="11 18" id="KW-0413">Isomerase</keyword>
<dbReference type="Proteomes" id="UP001317085">
    <property type="component" value="Unassembled WGS sequence"/>
</dbReference>
<keyword evidence="13" id="KW-0511">Multifunctional enzyme</keyword>
<feature type="domain" description="YjeF C-terminal" evidence="20">
    <location>
        <begin position="229"/>
        <end position="493"/>
    </location>
</feature>
<dbReference type="Gene3D" id="3.40.50.10260">
    <property type="entry name" value="YjeF N-terminal domain"/>
    <property type="match status" value="1"/>
</dbReference>
<feature type="domain" description="YjeF N-terminal" evidence="21">
    <location>
        <begin position="23"/>
        <end position="219"/>
    </location>
</feature>
<keyword evidence="10 17" id="KW-0520">NAD</keyword>
<dbReference type="PIRSF" id="PIRSF017184">
    <property type="entry name" value="Nnr"/>
    <property type="match status" value="1"/>
</dbReference>
<comment type="caution">
    <text evidence="17">Lacks conserved residue(s) required for the propagation of feature annotation.</text>
</comment>
<dbReference type="PANTHER" id="PTHR12592">
    <property type="entry name" value="ATP-DEPENDENT (S)-NAD(P)H-HYDRATE DEHYDRATASE FAMILY MEMBER"/>
    <property type="match status" value="1"/>
</dbReference>
<dbReference type="InterPro" id="IPR029056">
    <property type="entry name" value="Ribokinase-like"/>
</dbReference>
<evidence type="ECO:0000256" key="9">
    <source>
        <dbReference type="ARBA" id="ARBA00022958"/>
    </source>
</evidence>
<dbReference type="CDD" id="cd01171">
    <property type="entry name" value="YXKO-related"/>
    <property type="match status" value="1"/>
</dbReference>
<dbReference type="NCBIfam" id="TIGR00197">
    <property type="entry name" value="yjeF_nterm"/>
    <property type="match status" value="1"/>
</dbReference>
<dbReference type="HAMAP" id="MF_01966">
    <property type="entry name" value="NADHX_epimerase"/>
    <property type="match status" value="1"/>
</dbReference>
<feature type="binding site" evidence="18">
    <location>
        <position position="130"/>
    </location>
    <ligand>
        <name>K(+)</name>
        <dbReference type="ChEBI" id="CHEBI:29103"/>
    </ligand>
</feature>
<evidence type="ECO:0000256" key="17">
    <source>
        <dbReference type="HAMAP-Rule" id="MF_01965"/>
    </source>
</evidence>
<dbReference type="NCBIfam" id="TIGR00196">
    <property type="entry name" value="yjeF_cterm"/>
    <property type="match status" value="1"/>
</dbReference>
<keyword evidence="7 17" id="KW-0067">ATP-binding</keyword>
<comment type="catalytic activity">
    <reaction evidence="1 18 19">
        <text>(6R)-NADHX = (6S)-NADHX</text>
        <dbReference type="Rhea" id="RHEA:32215"/>
        <dbReference type="ChEBI" id="CHEBI:64074"/>
        <dbReference type="ChEBI" id="CHEBI:64075"/>
        <dbReference type="EC" id="5.1.99.6"/>
    </reaction>
</comment>
<comment type="cofactor">
    <cofactor evidence="17">
        <name>Mg(2+)</name>
        <dbReference type="ChEBI" id="CHEBI:18420"/>
    </cofactor>
</comment>
<dbReference type="InterPro" id="IPR000631">
    <property type="entry name" value="CARKD"/>
</dbReference>
<comment type="function">
    <text evidence="18">Catalyzes the epimerization of the S- and R-forms of NAD(P)HX, a damaged form of NAD(P)H that is a result of enzymatic or heat-dependent hydration. This is a prerequisite for the S-specific NAD(P)H-hydrate dehydratase to allow the repair of both epimers of NAD(P)HX.</text>
</comment>
<comment type="subunit">
    <text evidence="17">Homotetramer.</text>
</comment>
<evidence type="ECO:0000256" key="4">
    <source>
        <dbReference type="ARBA" id="ARBA00009524"/>
    </source>
</evidence>
<evidence type="ECO:0000256" key="12">
    <source>
        <dbReference type="ARBA" id="ARBA00023239"/>
    </source>
</evidence>